<evidence type="ECO:0000259" key="1">
    <source>
        <dbReference type="PROSITE" id="PS51767"/>
    </source>
</evidence>
<gene>
    <name evidence="2" type="ORF">SUNI508_04894</name>
</gene>
<dbReference type="Pfam" id="PF00026">
    <property type="entry name" value="Asp"/>
    <property type="match status" value="1"/>
</dbReference>
<dbReference type="InterPro" id="IPR021109">
    <property type="entry name" value="Peptidase_aspartic_dom_sf"/>
</dbReference>
<feature type="domain" description="Peptidase A1" evidence="1">
    <location>
        <begin position="38"/>
        <end position="396"/>
    </location>
</feature>
<comment type="caution">
    <text evidence="2">The sequence shown here is derived from an EMBL/GenBank/DDBJ whole genome shotgun (WGS) entry which is preliminary data.</text>
</comment>
<dbReference type="EMBL" id="JARVKF010000124">
    <property type="protein sequence ID" value="KAK9422215.1"/>
    <property type="molecule type" value="Genomic_DNA"/>
</dbReference>
<name>A0ABR2V5P5_9PEZI</name>
<dbReference type="Proteomes" id="UP001408356">
    <property type="component" value="Unassembled WGS sequence"/>
</dbReference>
<organism evidence="2 3">
    <name type="scientific">Seiridium unicorne</name>
    <dbReference type="NCBI Taxonomy" id="138068"/>
    <lineage>
        <taxon>Eukaryota</taxon>
        <taxon>Fungi</taxon>
        <taxon>Dikarya</taxon>
        <taxon>Ascomycota</taxon>
        <taxon>Pezizomycotina</taxon>
        <taxon>Sordariomycetes</taxon>
        <taxon>Xylariomycetidae</taxon>
        <taxon>Amphisphaeriales</taxon>
        <taxon>Sporocadaceae</taxon>
        <taxon>Seiridium</taxon>
    </lineage>
</organism>
<dbReference type="Gene3D" id="2.40.70.10">
    <property type="entry name" value="Acid Proteases"/>
    <property type="match status" value="2"/>
</dbReference>
<evidence type="ECO:0000313" key="2">
    <source>
        <dbReference type="EMBL" id="KAK9422215.1"/>
    </source>
</evidence>
<dbReference type="PROSITE" id="PS51767">
    <property type="entry name" value="PEPTIDASE_A1"/>
    <property type="match status" value="1"/>
</dbReference>
<reference evidence="2 3" key="1">
    <citation type="journal article" date="2024" name="J. Plant Pathol.">
        <title>Sequence and assembly of the genome of Seiridium unicorne, isolate CBS 538.82, causal agent of cypress canker disease.</title>
        <authorList>
            <person name="Scali E."/>
            <person name="Rocca G.D."/>
            <person name="Danti R."/>
            <person name="Garbelotto M."/>
            <person name="Barberini S."/>
            <person name="Baroncelli R."/>
            <person name="Emiliani G."/>
        </authorList>
    </citation>
    <scope>NUCLEOTIDE SEQUENCE [LARGE SCALE GENOMIC DNA]</scope>
    <source>
        <strain evidence="2 3">BM-138-508</strain>
    </source>
</reference>
<dbReference type="InterPro" id="IPR033121">
    <property type="entry name" value="PEPTIDASE_A1"/>
</dbReference>
<proteinExistence type="predicted"/>
<dbReference type="SUPFAM" id="SSF50630">
    <property type="entry name" value="Acid proteases"/>
    <property type="match status" value="1"/>
</dbReference>
<protein>
    <submittedName>
        <fullName evidence="2">Peptidase A1 domain-containing protein</fullName>
    </submittedName>
</protein>
<accession>A0ABR2V5P5</accession>
<evidence type="ECO:0000313" key="3">
    <source>
        <dbReference type="Proteomes" id="UP001408356"/>
    </source>
</evidence>
<keyword evidence="3" id="KW-1185">Reference proteome</keyword>
<sequence length="417" mass="44124">MKSGSVVQLASAAGLATAQTVPTVHIPLNLYYGANHKVSTNLYIASANRTIEVVYDQGSENFFLFGPGSIDNWGSSGLGSQGPCNVSVPPELYFDYPNSPTASAPVNHSASYAYGTFDKIYTGTVTVNDTFGFVNDAGVRTEAVDDIRVEIVNFLVQRINDPTCSSSPLYDPSILGTSPYYNTSSRMTTGPHVRQDLLERGVIDAPVQSMWFDEAPEDVYGTYTGGGLCGGIDTSKYSGDLVKVQTLQPSGNVGYFTEMPTVTVNGVSFTKPTSTEYCQLDSGTHDDSIPVAWEETDAFYNATGIVTSPKGYTAWPGECDTIPANATVDLTFAGTVDGESLTIPVPIKSYVRVDYGDLEPGYCILSVETSGCLLGAPFATASFFAADDEAGQIALAKGGVSKPGSTVDEASVIARIP</sequence>